<dbReference type="GO" id="GO:0015562">
    <property type="term" value="F:efflux transmembrane transporter activity"/>
    <property type="evidence" value="ECO:0007669"/>
    <property type="project" value="InterPro"/>
</dbReference>
<feature type="domain" description="Multidrug resistance protein MdtA-like alpha-helical hairpin" evidence="2">
    <location>
        <begin position="110"/>
        <end position="161"/>
    </location>
</feature>
<gene>
    <name evidence="5" type="ORF">ENV67_08730</name>
</gene>
<comment type="caution">
    <text evidence="5">The sequence shown here is derived from an EMBL/GenBank/DDBJ whole genome shotgun (WGS) entry which is preliminary data.</text>
</comment>
<feature type="domain" description="YknX-like beta-barrel" evidence="4">
    <location>
        <begin position="210"/>
        <end position="282"/>
    </location>
</feature>
<accession>A0A7C4YAZ9</accession>
<dbReference type="AlphaFoldDB" id="A0A7C4YAZ9"/>
<reference evidence="5" key="1">
    <citation type="journal article" date="2020" name="mSystems">
        <title>Genome- and Community-Level Interaction Insights into Carbon Utilization and Element Cycling Functions of Hydrothermarchaeota in Hydrothermal Sediment.</title>
        <authorList>
            <person name="Zhou Z."/>
            <person name="Liu Y."/>
            <person name="Xu W."/>
            <person name="Pan J."/>
            <person name="Luo Z.H."/>
            <person name="Li M."/>
        </authorList>
    </citation>
    <scope>NUCLEOTIDE SEQUENCE [LARGE SCALE GENOMIC DNA]</scope>
    <source>
        <strain evidence="5">SpSt-780</strain>
    </source>
</reference>
<dbReference type="InterPro" id="IPR006143">
    <property type="entry name" value="RND_pump_MFP"/>
</dbReference>
<dbReference type="Pfam" id="PF25917">
    <property type="entry name" value="BSH_RND"/>
    <property type="match status" value="1"/>
</dbReference>
<protein>
    <submittedName>
        <fullName evidence="5">Efflux RND transporter periplasmic adaptor subunit</fullName>
    </submittedName>
</protein>
<dbReference type="PANTHER" id="PTHR30469">
    <property type="entry name" value="MULTIDRUG RESISTANCE PROTEIN MDTA"/>
    <property type="match status" value="1"/>
</dbReference>
<sequence length="373" mass="41548">MKKWIIIGILAFVIILIVVFNVRGKGAMQVEIEIVKKADVEKTVSSTGKITSAEEVNISSDIMGKLVKLYVKEGENVKRGDILAKLDDTDARANYEKSLSYYESQKTNYNTKKSDFERKKVLFEKNLISKKEYEDAESSLLVAENNLKQAEADVISSKYRLEKCTIVSPIDGIVTKIKVKEGENVITGTMNNPGTVLFVLSNINDIDLVADVNESEVPLISIGDSVRIDVDAFPDRKFNGYVYDISKYPSTSTTGVVTYPVKIRIIDKDVKFYPGMTGNCEIIVEKKRETINVPLRALVKKKENGVFVYKKGIARFTKVKTGLMGDLNVEIIDGLNEGDTIITGPFKILKELKDGQRVSAGNTGIRNNLHKSE</sequence>
<dbReference type="Gene3D" id="2.40.420.20">
    <property type="match status" value="1"/>
</dbReference>
<dbReference type="Pfam" id="PF25990">
    <property type="entry name" value="Beta-barrel_YknX"/>
    <property type="match status" value="1"/>
</dbReference>
<evidence type="ECO:0000256" key="1">
    <source>
        <dbReference type="ARBA" id="ARBA00009477"/>
    </source>
</evidence>
<organism evidence="5">
    <name type="scientific">candidate division WOR-3 bacterium</name>
    <dbReference type="NCBI Taxonomy" id="2052148"/>
    <lineage>
        <taxon>Bacteria</taxon>
        <taxon>Bacteria division WOR-3</taxon>
    </lineage>
</organism>
<evidence type="ECO:0000259" key="3">
    <source>
        <dbReference type="Pfam" id="PF25917"/>
    </source>
</evidence>
<evidence type="ECO:0000259" key="4">
    <source>
        <dbReference type="Pfam" id="PF25990"/>
    </source>
</evidence>
<dbReference type="Gene3D" id="2.40.50.100">
    <property type="match status" value="1"/>
</dbReference>
<evidence type="ECO:0000259" key="2">
    <source>
        <dbReference type="Pfam" id="PF25876"/>
    </source>
</evidence>
<dbReference type="NCBIfam" id="TIGR01730">
    <property type="entry name" value="RND_mfp"/>
    <property type="match status" value="1"/>
</dbReference>
<dbReference type="Gene3D" id="1.10.287.470">
    <property type="entry name" value="Helix hairpin bin"/>
    <property type="match status" value="1"/>
</dbReference>
<dbReference type="PANTHER" id="PTHR30469:SF33">
    <property type="entry name" value="SLR1207 PROTEIN"/>
    <property type="match status" value="1"/>
</dbReference>
<dbReference type="SUPFAM" id="SSF111369">
    <property type="entry name" value="HlyD-like secretion proteins"/>
    <property type="match status" value="1"/>
</dbReference>
<dbReference type="GO" id="GO:1990281">
    <property type="term" value="C:efflux pump complex"/>
    <property type="evidence" value="ECO:0007669"/>
    <property type="project" value="TreeGrafter"/>
</dbReference>
<name>A0A7C4YAZ9_UNCW3</name>
<evidence type="ECO:0000313" key="5">
    <source>
        <dbReference type="EMBL" id="HGW92604.1"/>
    </source>
</evidence>
<dbReference type="InterPro" id="IPR058625">
    <property type="entry name" value="MdtA-like_BSH"/>
</dbReference>
<dbReference type="EMBL" id="DTHG01000103">
    <property type="protein sequence ID" value="HGW92604.1"/>
    <property type="molecule type" value="Genomic_DNA"/>
</dbReference>
<dbReference type="InterPro" id="IPR058624">
    <property type="entry name" value="MdtA-like_HH"/>
</dbReference>
<dbReference type="Gene3D" id="2.40.30.170">
    <property type="match status" value="1"/>
</dbReference>
<dbReference type="InterPro" id="IPR058636">
    <property type="entry name" value="Beta-barrel_YknX"/>
</dbReference>
<dbReference type="Pfam" id="PF25876">
    <property type="entry name" value="HH_MFP_RND"/>
    <property type="match status" value="1"/>
</dbReference>
<comment type="similarity">
    <text evidence="1">Belongs to the membrane fusion protein (MFP) (TC 8.A.1) family.</text>
</comment>
<proteinExistence type="inferred from homology"/>
<feature type="domain" description="Multidrug resistance protein MdtA-like barrel-sandwich hybrid" evidence="3">
    <location>
        <begin position="55"/>
        <end position="191"/>
    </location>
</feature>